<evidence type="ECO:0000256" key="1">
    <source>
        <dbReference type="SAM" id="MobiDB-lite"/>
    </source>
</evidence>
<dbReference type="AlphaFoldDB" id="A0AAU7LFZ4"/>
<name>A0AAU7LFZ4_9BURK</name>
<dbReference type="InterPro" id="IPR036388">
    <property type="entry name" value="WH-like_DNA-bd_sf"/>
</dbReference>
<dbReference type="Pfam" id="PF13730">
    <property type="entry name" value="HTH_36"/>
    <property type="match status" value="1"/>
</dbReference>
<proteinExistence type="predicted"/>
<dbReference type="EMBL" id="CP157584">
    <property type="protein sequence ID" value="XBP00197.1"/>
    <property type="molecule type" value="Genomic_DNA"/>
</dbReference>
<dbReference type="Gene3D" id="1.10.10.10">
    <property type="entry name" value="Winged helix-like DNA-binding domain superfamily/Winged helix DNA-binding domain"/>
    <property type="match status" value="1"/>
</dbReference>
<protein>
    <submittedName>
        <fullName evidence="2">Helix-turn-helix domain-containing protein</fullName>
    </submittedName>
</protein>
<organism evidence="2">
    <name type="scientific">Achromobacter sp. HNDS-1</name>
    <dbReference type="NCBI Taxonomy" id="3151598"/>
    <lineage>
        <taxon>Bacteria</taxon>
        <taxon>Pseudomonadati</taxon>
        <taxon>Pseudomonadota</taxon>
        <taxon>Betaproteobacteria</taxon>
        <taxon>Burkholderiales</taxon>
        <taxon>Alcaligenaceae</taxon>
        <taxon>Achromobacter</taxon>
    </lineage>
</organism>
<feature type="region of interest" description="Disordered" evidence="1">
    <location>
        <begin position="92"/>
        <end position="135"/>
    </location>
</feature>
<accession>A0AAU7LFZ4</accession>
<evidence type="ECO:0000313" key="2">
    <source>
        <dbReference type="EMBL" id="XBP00197.1"/>
    </source>
</evidence>
<gene>
    <name evidence="2" type="ORF">ABFG95_06890</name>
</gene>
<dbReference type="RefSeq" id="WP_348995662.1">
    <property type="nucleotide sequence ID" value="NZ_CP157584.1"/>
</dbReference>
<dbReference type="KEGG" id="achh:ABFG95_06890"/>
<reference evidence="2" key="1">
    <citation type="submission" date="2024-05" db="EMBL/GenBank/DDBJ databases">
        <title>Transcriptome analysis of the degradation process of organic nitrogen by two heterotrophic nitrifying and aerobic denitrifying bacteria, Achromobacter sp. HNDS-1 and Enterobacter sp. HNDS-6.</title>
        <authorList>
            <person name="Huang Y."/>
        </authorList>
    </citation>
    <scope>NUCLEOTIDE SEQUENCE</scope>
    <source>
        <strain evidence="2">HNDS-1</strain>
    </source>
</reference>
<sequence>MSAKVFGAVFERYRNGGGELLLALALADHAHDDGTHIFPYVETLAEKTRQSVRAVQYQLKNMRKAGWLIPVNSGNGGRNRASEYRISPEWLAGREPIPPAQESEKEANEKFAPFPDAQEKGPNEKSAPFPDDLKGANHDIKGATDDLKGANHDMKGCNGLHPHITVIEPSEPSRTVKGARKRPPGFDPMSLELPDWLDPELWGRWVRHRVQIRKPLTEEAAKQQVIDLAGFRQQGHTPETVIAHAIGKSWQGMFAPNGAVVGASPRPGKFNPTAHVNRNRTSGAKAYDDGFTIDG</sequence>